<keyword evidence="3" id="KW-1185">Reference proteome</keyword>
<organism evidence="2 3">
    <name type="scientific">Fusarium sarcochroum</name>
    <dbReference type="NCBI Taxonomy" id="1208366"/>
    <lineage>
        <taxon>Eukaryota</taxon>
        <taxon>Fungi</taxon>
        <taxon>Dikarya</taxon>
        <taxon>Ascomycota</taxon>
        <taxon>Pezizomycotina</taxon>
        <taxon>Sordariomycetes</taxon>
        <taxon>Hypocreomycetidae</taxon>
        <taxon>Hypocreales</taxon>
        <taxon>Nectriaceae</taxon>
        <taxon>Fusarium</taxon>
        <taxon>Fusarium lateritium species complex</taxon>
    </lineage>
</organism>
<name>A0A8H4XGB0_9HYPO</name>
<feature type="region of interest" description="Disordered" evidence="1">
    <location>
        <begin position="76"/>
        <end position="119"/>
    </location>
</feature>
<evidence type="ECO:0000256" key="1">
    <source>
        <dbReference type="SAM" id="MobiDB-lite"/>
    </source>
</evidence>
<dbReference type="AlphaFoldDB" id="A0A8H4XGB0"/>
<evidence type="ECO:0000313" key="3">
    <source>
        <dbReference type="Proteomes" id="UP000622797"/>
    </source>
</evidence>
<dbReference type="EMBL" id="JABEXW010000030">
    <property type="protein sequence ID" value="KAF4973054.1"/>
    <property type="molecule type" value="Genomic_DNA"/>
</dbReference>
<evidence type="ECO:0000313" key="2">
    <source>
        <dbReference type="EMBL" id="KAF4973054.1"/>
    </source>
</evidence>
<dbReference type="Proteomes" id="UP000622797">
    <property type="component" value="Unassembled WGS sequence"/>
</dbReference>
<comment type="caution">
    <text evidence="2">The sequence shown here is derived from an EMBL/GenBank/DDBJ whole genome shotgun (WGS) entry which is preliminary data.</text>
</comment>
<proteinExistence type="predicted"/>
<gene>
    <name evidence="2" type="ORF">FSARC_552</name>
</gene>
<reference evidence="2" key="1">
    <citation type="journal article" date="2020" name="BMC Genomics">
        <title>Correction to: Identification and distribution of gene clusters required for synthesis of sphingolipid metabolism inhibitors in diverse species of the filamentous fungus Fusarium.</title>
        <authorList>
            <person name="Kim H.S."/>
            <person name="Lohmar J.M."/>
            <person name="Busman M."/>
            <person name="Brown D.W."/>
            <person name="Naumann T.A."/>
            <person name="Divon H.H."/>
            <person name="Lysoe E."/>
            <person name="Uhlig S."/>
            <person name="Proctor R.H."/>
        </authorList>
    </citation>
    <scope>NUCLEOTIDE SEQUENCE</scope>
    <source>
        <strain evidence="2">NRRL 20472</strain>
    </source>
</reference>
<feature type="compositionally biased region" description="Basic and acidic residues" evidence="1">
    <location>
        <begin position="99"/>
        <end position="119"/>
    </location>
</feature>
<sequence length="119" mass="13008">MLGPLAQPQSNRSPTAWGVYNKVNVNPNVAKPREPGANLDKPGSLTAMDLYIGIVFMDIYFNHYYTKTGDITIPPEPTEAKGEADSKVGTWKHGLLPSEKGRQGQEEGRKEGVKGVRVV</sequence>
<accession>A0A8H4XGB0</accession>
<protein>
    <submittedName>
        <fullName evidence="2">Uncharacterized protein</fullName>
    </submittedName>
</protein>
<reference evidence="2" key="2">
    <citation type="submission" date="2020-05" db="EMBL/GenBank/DDBJ databases">
        <authorList>
            <person name="Kim H.-S."/>
            <person name="Proctor R.H."/>
            <person name="Brown D.W."/>
        </authorList>
    </citation>
    <scope>NUCLEOTIDE SEQUENCE</scope>
    <source>
        <strain evidence="2">NRRL 20472</strain>
    </source>
</reference>